<evidence type="ECO:0000256" key="23">
    <source>
        <dbReference type="SAM" id="Phobius"/>
    </source>
</evidence>
<keyword evidence="14 23" id="KW-0472">Membrane</keyword>
<dbReference type="AlphaFoldDB" id="A0A6J1XU67"/>
<dbReference type="PANTHER" id="PTHR10912">
    <property type="entry name" value="ADP-RIBOSYL CYCLASE"/>
    <property type="match status" value="1"/>
</dbReference>
<accession>A0A6J1XU67</accession>
<gene>
    <name evidence="25" type="primary">CD38</name>
</gene>
<evidence type="ECO:0000256" key="7">
    <source>
        <dbReference type="ARBA" id="ARBA00022679"/>
    </source>
</evidence>
<keyword evidence="11" id="KW-0735">Signal-anchor</keyword>
<keyword evidence="7" id="KW-0808">Transferase</keyword>
<dbReference type="Pfam" id="PF02267">
    <property type="entry name" value="Rib_hydrolayse"/>
    <property type="match status" value="1"/>
</dbReference>
<evidence type="ECO:0000256" key="11">
    <source>
        <dbReference type="ARBA" id="ARBA00022968"/>
    </source>
</evidence>
<evidence type="ECO:0000256" key="8">
    <source>
        <dbReference type="ARBA" id="ARBA00022692"/>
    </source>
</evidence>
<evidence type="ECO:0000256" key="4">
    <source>
        <dbReference type="ARBA" id="ARBA00011982"/>
    </source>
</evidence>
<dbReference type="Proteomes" id="UP001652583">
    <property type="component" value="Chromosome B1"/>
</dbReference>
<dbReference type="GO" id="GO:0030890">
    <property type="term" value="P:positive regulation of B cell proliferation"/>
    <property type="evidence" value="ECO:0007669"/>
    <property type="project" value="TreeGrafter"/>
</dbReference>
<organism evidence="24 25">
    <name type="scientific">Acinonyx jubatus</name>
    <name type="common">Cheetah</name>
    <dbReference type="NCBI Taxonomy" id="32536"/>
    <lineage>
        <taxon>Eukaryota</taxon>
        <taxon>Metazoa</taxon>
        <taxon>Chordata</taxon>
        <taxon>Craniata</taxon>
        <taxon>Vertebrata</taxon>
        <taxon>Euteleostomi</taxon>
        <taxon>Mammalia</taxon>
        <taxon>Eutheria</taxon>
        <taxon>Laurasiatheria</taxon>
        <taxon>Carnivora</taxon>
        <taxon>Feliformia</taxon>
        <taxon>Felidae</taxon>
        <taxon>Felinae</taxon>
        <taxon>Acinonyx</taxon>
    </lineage>
</organism>
<dbReference type="PANTHER" id="PTHR10912:SF5">
    <property type="entry name" value="ADP-RIBOSYL CYCLASE_CYCLIC ADP-RIBOSE HYDROLASE 1"/>
    <property type="match status" value="1"/>
</dbReference>
<keyword evidence="16" id="KW-0325">Glycoprotein</keyword>
<dbReference type="EC" id="2.4.99.20" evidence="5"/>
<protein>
    <recommendedName>
        <fullName evidence="6">ADP-ribosyl cyclase/cyclic ADP-ribose hydrolase 1</fullName>
        <ecNumber evidence="5">2.4.99.20</ecNumber>
        <ecNumber evidence="4">3.2.2.6</ecNumber>
    </recommendedName>
    <alternativeName>
        <fullName evidence="21">2'-phospho-ADP-ribosyl cyclase</fullName>
    </alternativeName>
    <alternativeName>
        <fullName evidence="19">2'-phospho-ADP-ribosyl cyclase/2'-phospho-cyclic-ADP-ribose transferase</fullName>
    </alternativeName>
    <alternativeName>
        <fullName evidence="17">2'-phospho-cyclic-ADP-ribose transferase</fullName>
    </alternativeName>
    <alternativeName>
        <fullName evidence="20">ADP-ribosyl cyclase 1</fullName>
    </alternativeName>
    <alternativeName>
        <fullName evidence="18">Cyclic ADP-ribose hydrolase 1</fullName>
    </alternativeName>
</protein>
<dbReference type="GO" id="GO:0016849">
    <property type="term" value="F:phosphorus-oxygen lyase activity"/>
    <property type="evidence" value="ECO:0007669"/>
    <property type="project" value="TreeGrafter"/>
</dbReference>
<dbReference type="GO" id="GO:0061809">
    <property type="term" value="F:NAD+ nucleosidase activity, cyclic ADP-ribose generating"/>
    <property type="evidence" value="ECO:0007669"/>
    <property type="project" value="UniProtKB-EC"/>
</dbReference>
<dbReference type="CTD" id="952"/>
<dbReference type="InterPro" id="IPR003193">
    <property type="entry name" value="ADP-ribosyl_cyclase"/>
</dbReference>
<keyword evidence="24" id="KW-1185">Reference proteome</keyword>
<reference evidence="25" key="1">
    <citation type="submission" date="2025-08" db="UniProtKB">
        <authorList>
            <consortium name="RefSeq"/>
        </authorList>
    </citation>
    <scope>IDENTIFICATION</scope>
    <source>
        <tissue evidence="25">Blood</tissue>
    </source>
</reference>
<name>A0A6J1XU67_ACIJB</name>
<evidence type="ECO:0000256" key="1">
    <source>
        <dbReference type="ARBA" id="ARBA00004606"/>
    </source>
</evidence>
<evidence type="ECO:0000256" key="18">
    <source>
        <dbReference type="ARBA" id="ARBA00030272"/>
    </source>
</evidence>
<evidence type="ECO:0000313" key="25">
    <source>
        <dbReference type="RefSeq" id="XP_026895945.1"/>
    </source>
</evidence>
<evidence type="ECO:0000256" key="14">
    <source>
        <dbReference type="ARBA" id="ARBA00023136"/>
    </source>
</evidence>
<evidence type="ECO:0000256" key="21">
    <source>
        <dbReference type="ARBA" id="ARBA00031840"/>
    </source>
</evidence>
<dbReference type="Gene3D" id="1.20.82.10">
    <property type="entry name" value="ADP Ribosyl Cyclase, Chain A, domain 1"/>
    <property type="match status" value="2"/>
</dbReference>
<evidence type="ECO:0000256" key="19">
    <source>
        <dbReference type="ARBA" id="ARBA00030418"/>
    </source>
</evidence>
<dbReference type="EC" id="3.2.2.6" evidence="4"/>
<proteinExistence type="inferred from homology"/>
<feature type="transmembrane region" description="Helical" evidence="23">
    <location>
        <begin position="24"/>
        <end position="46"/>
    </location>
</feature>
<dbReference type="GO" id="GO:0005886">
    <property type="term" value="C:plasma membrane"/>
    <property type="evidence" value="ECO:0007669"/>
    <property type="project" value="TreeGrafter"/>
</dbReference>
<comment type="similarity">
    <text evidence="2">Belongs to the ADP-ribosyl cyclase family.</text>
</comment>
<dbReference type="SUPFAM" id="SSF52309">
    <property type="entry name" value="N-(deoxy)ribosyltransferase-like"/>
    <property type="match status" value="1"/>
</dbReference>
<keyword evidence="10" id="KW-0521">NADP</keyword>
<evidence type="ECO:0000256" key="22">
    <source>
        <dbReference type="ARBA" id="ARBA00049238"/>
    </source>
</evidence>
<evidence type="ECO:0000256" key="15">
    <source>
        <dbReference type="ARBA" id="ARBA00023157"/>
    </source>
</evidence>
<evidence type="ECO:0000256" key="17">
    <source>
        <dbReference type="ARBA" id="ARBA00029787"/>
    </source>
</evidence>
<keyword evidence="12 23" id="KW-1133">Transmembrane helix</keyword>
<keyword evidence="8 23" id="KW-0812">Transmembrane</keyword>
<dbReference type="RefSeq" id="XP_026895945.1">
    <property type="nucleotide sequence ID" value="XM_027040144.2"/>
</dbReference>
<evidence type="ECO:0000256" key="2">
    <source>
        <dbReference type="ARBA" id="ARBA00005406"/>
    </source>
</evidence>
<evidence type="ECO:0000256" key="12">
    <source>
        <dbReference type="ARBA" id="ARBA00022989"/>
    </source>
</evidence>
<evidence type="ECO:0000256" key="9">
    <source>
        <dbReference type="ARBA" id="ARBA00022801"/>
    </source>
</evidence>
<evidence type="ECO:0000256" key="3">
    <source>
        <dbReference type="ARBA" id="ARBA00011738"/>
    </source>
</evidence>
<comment type="subunit">
    <text evidence="3">Homodimer.</text>
</comment>
<comment type="catalytic activity">
    <reaction evidence="22">
        <text>NAD(+) + H2O = ADP-D-ribose + nicotinamide + H(+)</text>
        <dbReference type="Rhea" id="RHEA:16301"/>
        <dbReference type="ChEBI" id="CHEBI:15377"/>
        <dbReference type="ChEBI" id="CHEBI:15378"/>
        <dbReference type="ChEBI" id="CHEBI:17154"/>
        <dbReference type="ChEBI" id="CHEBI:57540"/>
        <dbReference type="ChEBI" id="CHEBI:57967"/>
        <dbReference type="EC" id="3.2.2.6"/>
    </reaction>
</comment>
<dbReference type="GO" id="GO:0016740">
    <property type="term" value="F:transferase activity"/>
    <property type="evidence" value="ECO:0007669"/>
    <property type="project" value="UniProtKB-KW"/>
</dbReference>
<evidence type="ECO:0000256" key="20">
    <source>
        <dbReference type="ARBA" id="ARBA00031355"/>
    </source>
</evidence>
<dbReference type="GeneID" id="106975653"/>
<evidence type="ECO:0000256" key="10">
    <source>
        <dbReference type="ARBA" id="ARBA00022857"/>
    </source>
</evidence>
<keyword evidence="15" id="KW-1015">Disulfide bond</keyword>
<keyword evidence="9 25" id="KW-0378">Hydrolase</keyword>
<keyword evidence="13" id="KW-0520">NAD</keyword>
<evidence type="ECO:0000313" key="24">
    <source>
        <dbReference type="Proteomes" id="UP001652583"/>
    </source>
</evidence>
<sequence>MADHRFRPVSGEKPCCDISKKAQICLCVVFGLLVVVIIAVVVGIVMSRPPPQHQEWKGAGTTAHFYEIILGRCYTYTQIVRPELGHKDCQKIGKAFTNAFLSKDPCSSTEQDYQPLMELTNQTVPCDKTLLWSKTNELVHEYAWVQQELFTLENTLLGYMADGLRWCGDPGSPEMNYQSCPDRRTDCSNNSVSVFWNAVSKRQYFSYSLDFQLLRHQFNNTVDNDVDLHCSNTDGSICFQNSHLKQNPANGLG</sequence>
<evidence type="ECO:0000256" key="16">
    <source>
        <dbReference type="ARBA" id="ARBA00023180"/>
    </source>
</evidence>
<evidence type="ECO:0000256" key="5">
    <source>
        <dbReference type="ARBA" id="ARBA00012600"/>
    </source>
</evidence>
<evidence type="ECO:0000256" key="13">
    <source>
        <dbReference type="ARBA" id="ARBA00023027"/>
    </source>
</evidence>
<evidence type="ECO:0000256" key="6">
    <source>
        <dbReference type="ARBA" id="ARBA00015644"/>
    </source>
</evidence>
<comment type="subcellular location">
    <subcellularLocation>
        <location evidence="1">Membrane</location>
        <topology evidence="1">Single-pass type II membrane protein</topology>
    </subcellularLocation>
</comment>